<keyword evidence="6" id="KW-0539">Nucleus</keyword>
<evidence type="ECO:0000256" key="5">
    <source>
        <dbReference type="ARBA" id="ARBA00023163"/>
    </source>
</evidence>
<reference evidence="9" key="2">
    <citation type="journal article" date="2023" name="IMA Fungus">
        <title>Comparative genomic study of the Penicillium genus elucidates a diverse pangenome and 15 lateral gene transfer events.</title>
        <authorList>
            <person name="Petersen C."/>
            <person name="Sorensen T."/>
            <person name="Nielsen M.R."/>
            <person name="Sondergaard T.E."/>
            <person name="Sorensen J.L."/>
            <person name="Fitzpatrick D.A."/>
            <person name="Frisvad J.C."/>
            <person name="Nielsen K.L."/>
        </authorList>
    </citation>
    <scope>NUCLEOTIDE SEQUENCE</scope>
    <source>
        <strain evidence="9">IBT 30728</strain>
    </source>
</reference>
<evidence type="ECO:0000256" key="2">
    <source>
        <dbReference type="ARBA" id="ARBA00022723"/>
    </source>
</evidence>
<keyword evidence="4" id="KW-0238">DNA-binding</keyword>
<dbReference type="GO" id="GO:0005634">
    <property type="term" value="C:nucleus"/>
    <property type="evidence" value="ECO:0007669"/>
    <property type="project" value="UniProtKB-SubCell"/>
</dbReference>
<dbReference type="InterPro" id="IPR001138">
    <property type="entry name" value="Zn2Cys6_DnaBD"/>
</dbReference>
<dbReference type="GeneID" id="81629080"/>
<dbReference type="GO" id="GO:0000981">
    <property type="term" value="F:DNA-binding transcription factor activity, RNA polymerase II-specific"/>
    <property type="evidence" value="ECO:0007669"/>
    <property type="project" value="InterPro"/>
</dbReference>
<keyword evidence="2" id="KW-0479">Metal-binding</keyword>
<dbReference type="RefSeq" id="XP_056786207.1">
    <property type="nucleotide sequence ID" value="XM_056938830.1"/>
</dbReference>
<dbReference type="SMART" id="SM00066">
    <property type="entry name" value="GAL4"/>
    <property type="match status" value="1"/>
</dbReference>
<dbReference type="PROSITE" id="PS00463">
    <property type="entry name" value="ZN2_CY6_FUNGAL_1"/>
    <property type="match status" value="1"/>
</dbReference>
<reference evidence="9" key="1">
    <citation type="submission" date="2022-12" db="EMBL/GenBank/DDBJ databases">
        <authorList>
            <person name="Petersen C."/>
        </authorList>
    </citation>
    <scope>NUCLEOTIDE SEQUENCE</scope>
    <source>
        <strain evidence="9">IBT 30728</strain>
    </source>
</reference>
<evidence type="ECO:0000256" key="6">
    <source>
        <dbReference type="ARBA" id="ARBA00023242"/>
    </source>
</evidence>
<comment type="subcellular location">
    <subcellularLocation>
        <location evidence="1">Nucleus</location>
    </subcellularLocation>
</comment>
<evidence type="ECO:0000256" key="3">
    <source>
        <dbReference type="ARBA" id="ARBA00023015"/>
    </source>
</evidence>
<accession>A0A9W9WLI7</accession>
<dbReference type="GO" id="GO:0003677">
    <property type="term" value="F:DNA binding"/>
    <property type="evidence" value="ECO:0007669"/>
    <property type="project" value="UniProtKB-KW"/>
</dbReference>
<dbReference type="SMART" id="SM00906">
    <property type="entry name" value="Fungal_trans"/>
    <property type="match status" value="1"/>
</dbReference>
<dbReference type="EMBL" id="JAPWDQ010000015">
    <property type="protein sequence ID" value="KAJ5469617.1"/>
    <property type="molecule type" value="Genomic_DNA"/>
</dbReference>
<dbReference type="Pfam" id="PF00172">
    <property type="entry name" value="Zn_clus"/>
    <property type="match status" value="1"/>
</dbReference>
<dbReference type="InterPro" id="IPR050613">
    <property type="entry name" value="Sec_Metabolite_Reg"/>
</dbReference>
<dbReference type="PANTHER" id="PTHR31001:SF85">
    <property type="entry name" value="ZN(II)2CYS6 TRANSCRIPTION FACTOR (EUROFUNG)"/>
    <property type="match status" value="1"/>
</dbReference>
<dbReference type="InterPro" id="IPR007219">
    <property type="entry name" value="XnlR_reg_dom"/>
</dbReference>
<name>A0A9W9WLI7_9EURO</name>
<dbReference type="PROSITE" id="PS50048">
    <property type="entry name" value="ZN2_CY6_FUNGAL_2"/>
    <property type="match status" value="1"/>
</dbReference>
<dbReference type="CDD" id="cd12148">
    <property type="entry name" value="fungal_TF_MHR"/>
    <property type="match status" value="1"/>
</dbReference>
<dbReference type="Gene3D" id="4.10.240.10">
    <property type="entry name" value="Zn(2)-C6 fungal-type DNA-binding domain"/>
    <property type="match status" value="1"/>
</dbReference>
<keyword evidence="10" id="KW-1185">Reference proteome</keyword>
<dbReference type="Pfam" id="PF04082">
    <property type="entry name" value="Fungal_trans"/>
    <property type="match status" value="1"/>
</dbReference>
<dbReference type="AlphaFoldDB" id="A0A9W9WLI7"/>
<comment type="caution">
    <text evidence="9">The sequence shown here is derived from an EMBL/GenBank/DDBJ whole genome shotgun (WGS) entry which is preliminary data.</text>
</comment>
<keyword evidence="5" id="KW-0804">Transcription</keyword>
<evidence type="ECO:0000256" key="1">
    <source>
        <dbReference type="ARBA" id="ARBA00004123"/>
    </source>
</evidence>
<feature type="domain" description="Zn(2)-C6 fungal-type" evidence="8">
    <location>
        <begin position="10"/>
        <end position="39"/>
    </location>
</feature>
<evidence type="ECO:0000313" key="10">
    <source>
        <dbReference type="Proteomes" id="UP001148312"/>
    </source>
</evidence>
<dbReference type="GO" id="GO:0008270">
    <property type="term" value="F:zinc ion binding"/>
    <property type="evidence" value="ECO:0007669"/>
    <property type="project" value="InterPro"/>
</dbReference>
<sequence>MPSTQSKPYSCVTCHRRKVKCDRQEPCSNCAKACADCIYQAPPPPRRRKREHDADVDVSVERGRSLRLIPKDTPLADGRERETVTPTNDATRSAEKSQAESGQMIAKEGGSVYLDTTLWTSVRRELPDTTEVFGVVADDSDDNISQGGDEGYFLLSGHKTCTKLAERHPNTLHIFKLWQTFLERVNPLTKLVHVPTVQQQILDAMSDLENTSNAVEALMFSIYCVALTSLWPEEVDKTFGEAKKSLLSKFRRGAQQAFRNAHFLRSSNTMVLQAFMLYLLSMRSFSDPGTIWMLSGIASRMAQKMGIHRDGSHHGLSIFETEMRRRIWFQLLVMEGTSAEFCGVAAAPFVDADTKPPMNVNDSDLDPRMTEPACEKEGPTEMVFVLARCEFGNWLRRWKSDAPSSGSPWSFLTSAKLSAVEKDRSIDELETVMERKFLRYCDQSIPLHSAVILMVRSACHYTRLLAHHPRHHRAPKTPLAEEEKDIVYKVCLKMIEYADYGQTNPDVRQFAWHITNHMPWDAIIFVLSEMRHGNDFCAKERVWEIICNVCGRYVRHRQAASQIPLHRALQRLFLKSWRSYAKNCRENNYTPTACLSAIKNMADTWGDSPESKALREELRLDANIVLDEQAEAPRTLSDREAGGFETLLGDSPLNWLEWEELLNQCPDSFMEDMTAMTGFV</sequence>
<evidence type="ECO:0000256" key="7">
    <source>
        <dbReference type="SAM" id="MobiDB-lite"/>
    </source>
</evidence>
<proteinExistence type="predicted"/>
<dbReference type="SUPFAM" id="SSF57701">
    <property type="entry name" value="Zn2/Cys6 DNA-binding domain"/>
    <property type="match status" value="1"/>
</dbReference>
<evidence type="ECO:0000256" key="4">
    <source>
        <dbReference type="ARBA" id="ARBA00023125"/>
    </source>
</evidence>
<keyword evidence="3" id="KW-0805">Transcription regulation</keyword>
<evidence type="ECO:0000313" key="9">
    <source>
        <dbReference type="EMBL" id="KAJ5469617.1"/>
    </source>
</evidence>
<feature type="region of interest" description="Disordered" evidence="7">
    <location>
        <begin position="70"/>
        <end position="104"/>
    </location>
</feature>
<dbReference type="InterPro" id="IPR036864">
    <property type="entry name" value="Zn2-C6_fun-type_DNA-bd_sf"/>
</dbReference>
<dbReference type="PANTHER" id="PTHR31001">
    <property type="entry name" value="UNCHARACTERIZED TRANSCRIPTIONAL REGULATORY PROTEIN"/>
    <property type="match status" value="1"/>
</dbReference>
<dbReference type="GO" id="GO:0006351">
    <property type="term" value="P:DNA-templated transcription"/>
    <property type="evidence" value="ECO:0007669"/>
    <property type="project" value="InterPro"/>
</dbReference>
<evidence type="ECO:0000259" key="8">
    <source>
        <dbReference type="PROSITE" id="PS50048"/>
    </source>
</evidence>
<gene>
    <name evidence="9" type="ORF">N7539_009235</name>
</gene>
<dbReference type="Proteomes" id="UP001148312">
    <property type="component" value="Unassembled WGS sequence"/>
</dbReference>
<protein>
    <recommendedName>
        <fullName evidence="8">Zn(2)-C6 fungal-type domain-containing protein</fullName>
    </recommendedName>
</protein>
<dbReference type="CDD" id="cd00067">
    <property type="entry name" value="GAL4"/>
    <property type="match status" value="1"/>
</dbReference>
<organism evidence="9 10">
    <name type="scientific">Penicillium diatomitis</name>
    <dbReference type="NCBI Taxonomy" id="2819901"/>
    <lineage>
        <taxon>Eukaryota</taxon>
        <taxon>Fungi</taxon>
        <taxon>Dikarya</taxon>
        <taxon>Ascomycota</taxon>
        <taxon>Pezizomycotina</taxon>
        <taxon>Eurotiomycetes</taxon>
        <taxon>Eurotiomycetidae</taxon>
        <taxon>Eurotiales</taxon>
        <taxon>Aspergillaceae</taxon>
        <taxon>Penicillium</taxon>
    </lineage>
</organism>